<feature type="transmembrane region" description="Helical" evidence="10">
    <location>
        <begin position="239"/>
        <end position="257"/>
    </location>
</feature>
<reference evidence="14" key="1">
    <citation type="journal article" date="2008" name="J. Bacteriol.">
        <title>Genome sequence of the fish pathogen Renibacterium salmoninarum suggests reductive evolution away from an environmental Arthrobacter ancestor.</title>
        <authorList>
            <person name="Wiens G.D."/>
            <person name="Rockey D.D."/>
            <person name="Wu Z."/>
            <person name="Chang J."/>
            <person name="Levy R."/>
            <person name="Crane S."/>
            <person name="Chen D.S."/>
            <person name="Capri G.R."/>
            <person name="Burnett J.R."/>
            <person name="Sudheesh P.S."/>
            <person name="Schipma M.J."/>
            <person name="Burd H."/>
            <person name="Bhattacharyya A."/>
            <person name="Rhodes L.D."/>
            <person name="Kaul R."/>
            <person name="Strom M.S."/>
        </authorList>
    </citation>
    <scope>NUCLEOTIDE SEQUENCE [LARGE SCALE GENOMIC DNA]</scope>
    <source>
        <strain evidence="14">ATCC 33209 / DSM 20767 / JCM 11484 / NBRC 15589 / NCIMB 2235</strain>
    </source>
</reference>
<proteinExistence type="inferred from homology"/>
<dbReference type="GO" id="GO:0005886">
    <property type="term" value="C:plasma membrane"/>
    <property type="evidence" value="ECO:0007669"/>
    <property type="project" value="UniProtKB-SubCell"/>
</dbReference>
<dbReference type="InterPro" id="IPR003342">
    <property type="entry name" value="ArnT-like_N"/>
</dbReference>
<dbReference type="EC" id="2.4.1.-" evidence="10"/>
<organism evidence="13 14">
    <name type="scientific">Renibacterium salmoninarum (strain ATCC 33209 / DSM 20767 / JCM 11484 / NBRC 15589 / NCIMB 2235)</name>
    <dbReference type="NCBI Taxonomy" id="288705"/>
    <lineage>
        <taxon>Bacteria</taxon>
        <taxon>Bacillati</taxon>
        <taxon>Actinomycetota</taxon>
        <taxon>Actinomycetes</taxon>
        <taxon>Micrococcales</taxon>
        <taxon>Micrococcaceae</taxon>
        <taxon>Renibacterium</taxon>
    </lineage>
</organism>
<evidence type="ECO:0000259" key="12">
    <source>
        <dbReference type="Pfam" id="PF16192"/>
    </source>
</evidence>
<dbReference type="eggNOG" id="COG1928">
    <property type="taxonomic scope" value="Bacteria"/>
</dbReference>
<sequence>MHATSLRAARLRCRRRMSFCCTAHQATPGSMGRMSQHLDDRVPAAQPAEARPVTRGSWLARPSTVYGFRALQRRLQGPRWRFLETPLSLRLWYWLAPALMAAIGGVLRFVRLGEPKSLVFDETYYVKDAYSYLISGYERSWDKDPNPRFNVGDFSGLQSGPEFVVHPPVGKWLIAAGMQLFGPDSTFGWRFSSAVVGTLSIFIVALLAQKLFRSTILGAVAGLFMAVDGHAIVQSRTSLLDNFVMFFALLAFGALVMDRDDGRKRLARRLARKMADEPDKAGSRHLLYGPWLGIRWWRIAAGVALGLCLGSKWSGLFFIAGFGLLTVFWDISARRIAGIRYWFTGALLKDTPIAFVTIIPVALATYVASWTGWLLSSDAYNRNWADSNSTPGWDWVPGPLRSLWNYHQAMYSSGLSIDSDHPYKANAWSWFVMGRPTSFFAEYPDNQCGAAKCAQVVTSLGNPLIWWGGAAALVFLIGYWILRRDWRAGAILCGWAVGYLPWMMYPSRTIFFFYAIAYEPYMILALVFCLGLVLGKAEDPPWRRQQGMVLVGFFVVLVVLVSAFFLPLWTAQTISYDDWRSHMWMPSWI</sequence>
<evidence type="ECO:0000256" key="5">
    <source>
        <dbReference type="ARBA" id="ARBA00022679"/>
    </source>
</evidence>
<gene>
    <name evidence="13" type="ordered locus">RSal33209_3002</name>
</gene>
<dbReference type="Pfam" id="PF02366">
    <property type="entry name" value="PMT"/>
    <property type="match status" value="1"/>
</dbReference>
<keyword evidence="7 10" id="KW-1133">Transmembrane helix</keyword>
<feature type="transmembrane region" description="Helical" evidence="10">
    <location>
        <begin position="187"/>
        <end position="208"/>
    </location>
</feature>
<comment type="subcellular location">
    <subcellularLocation>
        <location evidence="10">Cell membrane</location>
    </subcellularLocation>
    <subcellularLocation>
        <location evidence="1">Endomembrane system</location>
        <topology evidence="1">Multi-pass membrane protein</topology>
    </subcellularLocation>
</comment>
<evidence type="ECO:0000256" key="1">
    <source>
        <dbReference type="ARBA" id="ARBA00004127"/>
    </source>
</evidence>
<evidence type="ECO:0000256" key="9">
    <source>
        <dbReference type="ARBA" id="ARBA00093617"/>
    </source>
</evidence>
<feature type="transmembrane region" description="Helical" evidence="10">
    <location>
        <begin position="511"/>
        <end position="535"/>
    </location>
</feature>
<evidence type="ECO:0000256" key="7">
    <source>
        <dbReference type="ARBA" id="ARBA00022989"/>
    </source>
</evidence>
<name>A9WU53_RENSM</name>
<dbReference type="Proteomes" id="UP000002007">
    <property type="component" value="Chromosome"/>
</dbReference>
<feature type="transmembrane region" description="Helical" evidence="10">
    <location>
        <begin position="215"/>
        <end position="233"/>
    </location>
</feature>
<keyword evidence="10" id="KW-1003">Cell membrane</keyword>
<evidence type="ECO:0000313" key="13">
    <source>
        <dbReference type="EMBL" id="ABY24723.1"/>
    </source>
</evidence>
<comment type="similarity">
    <text evidence="3 10">Belongs to the glycosyltransferase 39 family.</text>
</comment>
<keyword evidence="6 10" id="KW-0812">Transmembrane</keyword>
<dbReference type="CAZy" id="GT39">
    <property type="family name" value="Glycosyltransferase Family 39"/>
</dbReference>
<feature type="transmembrane region" description="Helical" evidence="10">
    <location>
        <begin position="464"/>
        <end position="482"/>
    </location>
</feature>
<feature type="transmembrane region" description="Helical" evidence="10">
    <location>
        <begin position="547"/>
        <end position="569"/>
    </location>
</feature>
<evidence type="ECO:0000256" key="4">
    <source>
        <dbReference type="ARBA" id="ARBA00022676"/>
    </source>
</evidence>
<feature type="transmembrane region" description="Helical" evidence="10">
    <location>
        <begin position="353"/>
        <end position="375"/>
    </location>
</feature>
<evidence type="ECO:0000313" key="14">
    <source>
        <dbReference type="Proteomes" id="UP000002007"/>
    </source>
</evidence>
<dbReference type="KEGG" id="rsa:RSal33209_3002"/>
<keyword evidence="8 10" id="KW-0472">Membrane</keyword>
<dbReference type="AlphaFoldDB" id="A9WU53"/>
<evidence type="ECO:0000256" key="3">
    <source>
        <dbReference type="ARBA" id="ARBA00007222"/>
    </source>
</evidence>
<evidence type="ECO:0000256" key="6">
    <source>
        <dbReference type="ARBA" id="ARBA00022692"/>
    </source>
</evidence>
<feature type="transmembrane region" description="Helical" evidence="10">
    <location>
        <begin position="91"/>
        <end position="110"/>
    </location>
</feature>
<keyword evidence="4 10" id="KW-0328">Glycosyltransferase</keyword>
<dbReference type="PANTHER" id="PTHR10050:SF46">
    <property type="entry name" value="PROTEIN O-MANNOSYL-TRANSFERASE 2"/>
    <property type="match status" value="1"/>
</dbReference>
<dbReference type="GO" id="GO:0004169">
    <property type="term" value="F:dolichyl-phosphate-mannose-protein mannosyltransferase activity"/>
    <property type="evidence" value="ECO:0007669"/>
    <property type="project" value="UniProtKB-UniRule"/>
</dbReference>
<protein>
    <recommendedName>
        <fullName evidence="9 10">Polyprenol-phosphate-mannose--protein mannosyltransferase</fullName>
        <ecNumber evidence="10">2.4.1.-</ecNumber>
    </recommendedName>
</protein>
<dbReference type="STRING" id="288705.RSal33209_3002"/>
<feature type="transmembrane region" description="Helical" evidence="10">
    <location>
        <begin position="313"/>
        <end position="332"/>
    </location>
</feature>
<dbReference type="PANTHER" id="PTHR10050">
    <property type="entry name" value="DOLICHYL-PHOSPHATE-MANNOSE--PROTEIN MANNOSYLTRANSFERASE"/>
    <property type="match status" value="1"/>
</dbReference>
<evidence type="ECO:0000256" key="10">
    <source>
        <dbReference type="RuleBase" id="RU367007"/>
    </source>
</evidence>
<evidence type="ECO:0000256" key="2">
    <source>
        <dbReference type="ARBA" id="ARBA00004922"/>
    </source>
</evidence>
<keyword evidence="5 10" id="KW-0808">Transferase</keyword>
<comment type="function">
    <text evidence="10">Protein O-mannosyltransferase that catalyzes the transfer of a single mannose residue from a polyprenol phospho-mannosyl lipidic donor to the hydroxyl group of selected serine and threonine residues in acceptor proteins.</text>
</comment>
<dbReference type="InterPro" id="IPR032421">
    <property type="entry name" value="PMT_4TMC"/>
</dbReference>
<dbReference type="GO" id="GO:0012505">
    <property type="term" value="C:endomembrane system"/>
    <property type="evidence" value="ECO:0007669"/>
    <property type="project" value="UniProtKB-SubCell"/>
</dbReference>
<dbReference type="UniPathway" id="UPA00378"/>
<dbReference type="HOGENOM" id="CLU_021079_0_0_11"/>
<feature type="domain" description="Protein O-mannosyl-transferase C-terminal four TM" evidence="12">
    <location>
        <begin position="400"/>
        <end position="588"/>
    </location>
</feature>
<dbReference type="Pfam" id="PF16192">
    <property type="entry name" value="PMT_4TMC"/>
    <property type="match status" value="1"/>
</dbReference>
<evidence type="ECO:0000259" key="11">
    <source>
        <dbReference type="Pfam" id="PF02366"/>
    </source>
</evidence>
<comment type="pathway">
    <text evidence="2 10">Protein modification; protein glycosylation.</text>
</comment>
<evidence type="ECO:0000256" key="8">
    <source>
        <dbReference type="ARBA" id="ARBA00023136"/>
    </source>
</evidence>
<keyword evidence="14" id="KW-1185">Reference proteome</keyword>
<accession>A9WU53</accession>
<feature type="domain" description="ArnT-like N-terminal" evidence="11">
    <location>
        <begin position="102"/>
        <end position="256"/>
    </location>
</feature>
<dbReference type="EMBL" id="CP000910">
    <property type="protein sequence ID" value="ABY24723.1"/>
    <property type="molecule type" value="Genomic_DNA"/>
</dbReference>
<dbReference type="InterPro" id="IPR027005">
    <property type="entry name" value="PMT-like"/>
</dbReference>